<evidence type="ECO:0000313" key="12">
    <source>
        <dbReference type="Proteomes" id="UP000719412"/>
    </source>
</evidence>
<feature type="transmembrane region" description="Helical" evidence="10">
    <location>
        <begin position="63"/>
        <end position="87"/>
    </location>
</feature>
<dbReference type="GO" id="GO:0007165">
    <property type="term" value="P:signal transduction"/>
    <property type="evidence" value="ECO:0007669"/>
    <property type="project" value="UniProtKB-KW"/>
</dbReference>
<keyword evidence="9" id="KW-0807">Transducer</keyword>
<keyword evidence="12" id="KW-1185">Reference proteome</keyword>
<keyword evidence="3" id="KW-0716">Sensory transduction</keyword>
<dbReference type="EMBL" id="JABDTM020026826">
    <property type="protein sequence ID" value="KAH0811396.1"/>
    <property type="molecule type" value="Genomic_DNA"/>
</dbReference>
<name>A0A8J6HBR7_TENMO</name>
<dbReference type="InterPro" id="IPR004117">
    <property type="entry name" value="7tm6_olfct_rcpt"/>
</dbReference>
<evidence type="ECO:0000256" key="8">
    <source>
        <dbReference type="ARBA" id="ARBA00023170"/>
    </source>
</evidence>
<evidence type="ECO:0000256" key="1">
    <source>
        <dbReference type="ARBA" id="ARBA00004651"/>
    </source>
</evidence>
<evidence type="ECO:0000256" key="7">
    <source>
        <dbReference type="ARBA" id="ARBA00023136"/>
    </source>
</evidence>
<gene>
    <name evidence="11" type="ORF">GEV33_011395</name>
</gene>
<evidence type="ECO:0000256" key="6">
    <source>
        <dbReference type="ARBA" id="ARBA00022989"/>
    </source>
</evidence>
<evidence type="ECO:0000256" key="3">
    <source>
        <dbReference type="ARBA" id="ARBA00022606"/>
    </source>
</evidence>
<evidence type="ECO:0000256" key="2">
    <source>
        <dbReference type="ARBA" id="ARBA00022475"/>
    </source>
</evidence>
<protein>
    <submittedName>
        <fullName evidence="11">Uncharacterized protein</fullName>
    </submittedName>
</protein>
<dbReference type="GO" id="GO:0004984">
    <property type="term" value="F:olfactory receptor activity"/>
    <property type="evidence" value="ECO:0007669"/>
    <property type="project" value="InterPro"/>
</dbReference>
<accession>A0A8J6HBR7</accession>
<evidence type="ECO:0000313" key="11">
    <source>
        <dbReference type="EMBL" id="KAH0811396.1"/>
    </source>
</evidence>
<reference evidence="11" key="1">
    <citation type="journal article" date="2020" name="J Insects Food Feed">
        <title>The yellow mealworm (Tenebrio molitor) genome: a resource for the emerging insects as food and feed industry.</title>
        <authorList>
            <person name="Eriksson T."/>
            <person name="Andere A."/>
            <person name="Kelstrup H."/>
            <person name="Emery V."/>
            <person name="Picard C."/>
        </authorList>
    </citation>
    <scope>NUCLEOTIDE SEQUENCE</scope>
    <source>
        <strain evidence="11">Stoneville</strain>
        <tissue evidence="11">Whole head</tissue>
    </source>
</reference>
<feature type="transmembrane region" description="Helical" evidence="10">
    <location>
        <begin position="176"/>
        <end position="206"/>
    </location>
</feature>
<keyword evidence="8" id="KW-0675">Receptor</keyword>
<keyword evidence="5" id="KW-0552">Olfaction</keyword>
<dbReference type="Pfam" id="PF02949">
    <property type="entry name" value="7tm_6"/>
    <property type="match status" value="1"/>
</dbReference>
<keyword evidence="4 10" id="KW-0812">Transmembrane</keyword>
<feature type="transmembrane region" description="Helical" evidence="10">
    <location>
        <begin position="34"/>
        <end position="51"/>
    </location>
</feature>
<dbReference type="GO" id="GO:0005886">
    <property type="term" value="C:plasma membrane"/>
    <property type="evidence" value="ECO:0007669"/>
    <property type="project" value="UniProtKB-SubCell"/>
</dbReference>
<dbReference type="AlphaFoldDB" id="A0A8J6HBR7"/>
<evidence type="ECO:0000256" key="4">
    <source>
        <dbReference type="ARBA" id="ARBA00022692"/>
    </source>
</evidence>
<dbReference type="PANTHER" id="PTHR21137">
    <property type="entry name" value="ODORANT RECEPTOR"/>
    <property type="match status" value="1"/>
</dbReference>
<dbReference type="PANTHER" id="PTHR21137:SF35">
    <property type="entry name" value="ODORANT RECEPTOR 19A-RELATED"/>
    <property type="match status" value="1"/>
</dbReference>
<sequence>MKKFKWKSALSVNIWLLRLVGLWPGAELYKLNNYTFYMIFVFLFYNSHLFFQTANVLTAYRNLQTLTTIIFSMFSKLLTCVKMLIFIRKSRILHRLMLQIESEELQPKNYQQLAMVRPLFKAWKIMYFMFCVPVLCIVVFRTIFPILDGTVKNYRLPFPAWYPYDYKKTPFYQITYLHQVICVWISGIVTVNMDMFIAALMVYICTQCIILSDNIRRITNCGDGEFNRKLVDCIEHHKKIVKYEDDSNQFDLRMRQF</sequence>
<feature type="transmembrane region" description="Helical" evidence="10">
    <location>
        <begin position="125"/>
        <end position="147"/>
    </location>
</feature>
<comment type="caution">
    <text evidence="11">The sequence shown here is derived from an EMBL/GenBank/DDBJ whole genome shotgun (WGS) entry which is preliminary data.</text>
</comment>
<evidence type="ECO:0000256" key="9">
    <source>
        <dbReference type="ARBA" id="ARBA00023224"/>
    </source>
</evidence>
<organism evidence="11 12">
    <name type="scientific">Tenebrio molitor</name>
    <name type="common">Yellow mealworm beetle</name>
    <dbReference type="NCBI Taxonomy" id="7067"/>
    <lineage>
        <taxon>Eukaryota</taxon>
        <taxon>Metazoa</taxon>
        <taxon>Ecdysozoa</taxon>
        <taxon>Arthropoda</taxon>
        <taxon>Hexapoda</taxon>
        <taxon>Insecta</taxon>
        <taxon>Pterygota</taxon>
        <taxon>Neoptera</taxon>
        <taxon>Endopterygota</taxon>
        <taxon>Coleoptera</taxon>
        <taxon>Polyphaga</taxon>
        <taxon>Cucujiformia</taxon>
        <taxon>Tenebrionidae</taxon>
        <taxon>Tenebrio</taxon>
    </lineage>
</organism>
<evidence type="ECO:0000256" key="10">
    <source>
        <dbReference type="SAM" id="Phobius"/>
    </source>
</evidence>
<dbReference type="GO" id="GO:0005549">
    <property type="term" value="F:odorant binding"/>
    <property type="evidence" value="ECO:0007669"/>
    <property type="project" value="InterPro"/>
</dbReference>
<keyword evidence="7 10" id="KW-0472">Membrane</keyword>
<dbReference type="Proteomes" id="UP000719412">
    <property type="component" value="Unassembled WGS sequence"/>
</dbReference>
<keyword evidence="6 10" id="KW-1133">Transmembrane helix</keyword>
<reference evidence="11" key="2">
    <citation type="submission" date="2021-08" db="EMBL/GenBank/DDBJ databases">
        <authorList>
            <person name="Eriksson T."/>
        </authorList>
    </citation>
    <scope>NUCLEOTIDE SEQUENCE</scope>
    <source>
        <strain evidence="11">Stoneville</strain>
        <tissue evidence="11">Whole head</tissue>
    </source>
</reference>
<evidence type="ECO:0000256" key="5">
    <source>
        <dbReference type="ARBA" id="ARBA00022725"/>
    </source>
</evidence>
<comment type="subcellular location">
    <subcellularLocation>
        <location evidence="1">Cell membrane</location>
        <topology evidence="1">Multi-pass membrane protein</topology>
    </subcellularLocation>
</comment>
<keyword evidence="2" id="KW-1003">Cell membrane</keyword>
<proteinExistence type="predicted"/>